<dbReference type="CDD" id="cd16936">
    <property type="entry name" value="HATPase_RsbW-like"/>
    <property type="match status" value="1"/>
</dbReference>
<keyword evidence="4" id="KW-1185">Reference proteome</keyword>
<dbReference type="EC" id="2.7.11.1" evidence="3"/>
<comment type="caution">
    <text evidence="3">The sequence shown here is derived from an EMBL/GenBank/DDBJ whole genome shotgun (WGS) entry which is preliminary data.</text>
</comment>
<organism evidence="3 4">
    <name type="scientific">Desulfurispira natronophila</name>
    <dbReference type="NCBI Taxonomy" id="682562"/>
    <lineage>
        <taxon>Bacteria</taxon>
        <taxon>Pseudomonadati</taxon>
        <taxon>Chrysiogenota</taxon>
        <taxon>Chrysiogenia</taxon>
        <taxon>Chrysiogenales</taxon>
        <taxon>Chrysiogenaceae</taxon>
        <taxon>Desulfurispira</taxon>
    </lineage>
</organism>
<dbReference type="SUPFAM" id="SSF55874">
    <property type="entry name" value="ATPase domain of HSP90 chaperone/DNA topoisomerase II/histidine kinase"/>
    <property type="match status" value="1"/>
</dbReference>
<protein>
    <submittedName>
        <fullName evidence="3">Serine/threonine-protein kinase RsbW</fullName>
        <ecNumber evidence="3">2.7.11.1</ecNumber>
    </submittedName>
</protein>
<dbReference type="GO" id="GO:0004674">
    <property type="term" value="F:protein serine/threonine kinase activity"/>
    <property type="evidence" value="ECO:0007669"/>
    <property type="project" value="UniProtKB-KW"/>
</dbReference>
<evidence type="ECO:0000313" key="3">
    <source>
        <dbReference type="EMBL" id="MBB5022696.1"/>
    </source>
</evidence>
<keyword evidence="3" id="KW-0418">Kinase</keyword>
<evidence type="ECO:0000256" key="1">
    <source>
        <dbReference type="ARBA" id="ARBA00022527"/>
    </source>
</evidence>
<dbReference type="InterPro" id="IPR050267">
    <property type="entry name" value="Anti-sigma-factor_SerPK"/>
</dbReference>
<sequence>MAQTMEFNSNIEDVAQYAKKVVEAIPGQHYSKRKLYRMRLAIDEALTNAIMHGNQCDIAKKVVVESEDIQNGIAVSITDEGPGFDYHHTPTPTDDDNLLQIGGRGIFIVNHYADDISYTDPGNRVTLVFHYDQPGGSETTASDSHGN</sequence>
<keyword evidence="1" id="KW-0723">Serine/threonine-protein kinase</keyword>
<keyword evidence="3" id="KW-0808">Transferase</keyword>
<dbReference type="PANTHER" id="PTHR35526">
    <property type="entry name" value="ANTI-SIGMA-F FACTOR RSBW-RELATED"/>
    <property type="match status" value="1"/>
</dbReference>
<dbReference type="InterPro" id="IPR036890">
    <property type="entry name" value="HATPase_C_sf"/>
</dbReference>
<dbReference type="AlphaFoldDB" id="A0A7W8DHL9"/>
<dbReference type="InterPro" id="IPR003594">
    <property type="entry name" value="HATPase_dom"/>
</dbReference>
<dbReference type="Pfam" id="PF13581">
    <property type="entry name" value="HATPase_c_2"/>
    <property type="match status" value="1"/>
</dbReference>
<dbReference type="Proteomes" id="UP000528322">
    <property type="component" value="Unassembled WGS sequence"/>
</dbReference>
<proteinExistence type="predicted"/>
<name>A0A7W8DHL9_9BACT</name>
<dbReference type="EMBL" id="JACHID010000014">
    <property type="protein sequence ID" value="MBB5022696.1"/>
    <property type="molecule type" value="Genomic_DNA"/>
</dbReference>
<dbReference type="RefSeq" id="WP_183733674.1">
    <property type="nucleotide sequence ID" value="NZ_JACHID010000014.1"/>
</dbReference>
<gene>
    <name evidence="3" type="ORF">HNR37_002035</name>
</gene>
<reference evidence="3 4" key="1">
    <citation type="submission" date="2020-08" db="EMBL/GenBank/DDBJ databases">
        <title>Genomic Encyclopedia of Type Strains, Phase IV (KMG-IV): sequencing the most valuable type-strain genomes for metagenomic binning, comparative biology and taxonomic classification.</title>
        <authorList>
            <person name="Goeker M."/>
        </authorList>
    </citation>
    <scope>NUCLEOTIDE SEQUENCE [LARGE SCALE GENOMIC DNA]</scope>
    <source>
        <strain evidence="3 4">DSM 22071</strain>
    </source>
</reference>
<feature type="domain" description="Histidine kinase/HSP90-like ATPase" evidence="2">
    <location>
        <begin position="8"/>
        <end position="128"/>
    </location>
</feature>
<dbReference type="Gene3D" id="3.30.565.10">
    <property type="entry name" value="Histidine kinase-like ATPase, C-terminal domain"/>
    <property type="match status" value="1"/>
</dbReference>
<evidence type="ECO:0000259" key="2">
    <source>
        <dbReference type="Pfam" id="PF13581"/>
    </source>
</evidence>
<evidence type="ECO:0000313" key="4">
    <source>
        <dbReference type="Proteomes" id="UP000528322"/>
    </source>
</evidence>
<accession>A0A7W8DHL9</accession>